<dbReference type="RefSeq" id="WP_007624187.1">
    <property type="nucleotide sequence ID" value="NZ_BAEO01000062.1"/>
</dbReference>
<evidence type="ECO:0000313" key="2">
    <source>
        <dbReference type="Proteomes" id="UP000006327"/>
    </source>
</evidence>
<name>K6ZD71_9ALTE</name>
<gene>
    <name evidence="1" type="ORF">GARC_4403</name>
</gene>
<organism evidence="1 2">
    <name type="scientific">Paraglaciecola arctica BSs20135</name>
    <dbReference type="NCBI Taxonomy" id="493475"/>
    <lineage>
        <taxon>Bacteria</taxon>
        <taxon>Pseudomonadati</taxon>
        <taxon>Pseudomonadota</taxon>
        <taxon>Gammaproteobacteria</taxon>
        <taxon>Alteromonadales</taxon>
        <taxon>Alteromonadaceae</taxon>
        <taxon>Paraglaciecola</taxon>
    </lineage>
</organism>
<evidence type="ECO:0008006" key="3">
    <source>
        <dbReference type="Google" id="ProtNLM"/>
    </source>
</evidence>
<proteinExistence type="predicted"/>
<dbReference type="eggNOG" id="ENOG5031VY1">
    <property type="taxonomic scope" value="Bacteria"/>
</dbReference>
<accession>K6ZD71</accession>
<protein>
    <recommendedName>
        <fullName evidence="3">Letm1 RBD domain-containing protein</fullName>
    </recommendedName>
</protein>
<keyword evidence="2" id="KW-1185">Reference proteome</keyword>
<sequence length="146" mass="16597">MKRYFIRVTQSIKRQNSAIKRNALIPLKLGLLSVKRSLAQESRETKVMLITYKRFTKGQASKQEMQEAHRQFVDVIRGLGLGVLAVLPFSPITLPFVVKLGEKIGVNVLPSAFMKDLREEEVIEIQQEIEMIIESDDDIPSTNNKA</sequence>
<dbReference type="Proteomes" id="UP000006327">
    <property type="component" value="Unassembled WGS sequence"/>
</dbReference>
<reference evidence="1 2" key="1">
    <citation type="journal article" date="2017" name="Antonie Van Leeuwenhoek">
        <title>Rhizobium rhizosphaerae sp. nov., a novel species isolated from rice rhizosphere.</title>
        <authorList>
            <person name="Zhao J.J."/>
            <person name="Zhang J."/>
            <person name="Zhang R.J."/>
            <person name="Zhang C.W."/>
            <person name="Yin H.Q."/>
            <person name="Zhang X.X."/>
        </authorList>
    </citation>
    <scope>NUCLEOTIDE SEQUENCE [LARGE SCALE GENOMIC DNA]</scope>
    <source>
        <strain evidence="1 2">BSs20135</strain>
    </source>
</reference>
<comment type="caution">
    <text evidence="1">The sequence shown here is derived from an EMBL/GenBank/DDBJ whole genome shotgun (WGS) entry which is preliminary data.</text>
</comment>
<evidence type="ECO:0000313" key="1">
    <source>
        <dbReference type="EMBL" id="GAC21345.1"/>
    </source>
</evidence>
<dbReference type="EMBL" id="BAEO01000062">
    <property type="protein sequence ID" value="GAC21345.1"/>
    <property type="molecule type" value="Genomic_DNA"/>
</dbReference>
<dbReference type="AlphaFoldDB" id="K6ZD71"/>